<gene>
    <name evidence="1" type="ORF">J437_LFUL016757</name>
</gene>
<evidence type="ECO:0000313" key="2">
    <source>
        <dbReference type="Proteomes" id="UP000792457"/>
    </source>
</evidence>
<organism evidence="1 2">
    <name type="scientific">Ladona fulva</name>
    <name type="common">Scarce chaser dragonfly</name>
    <name type="synonym">Libellula fulva</name>
    <dbReference type="NCBI Taxonomy" id="123851"/>
    <lineage>
        <taxon>Eukaryota</taxon>
        <taxon>Metazoa</taxon>
        <taxon>Ecdysozoa</taxon>
        <taxon>Arthropoda</taxon>
        <taxon>Hexapoda</taxon>
        <taxon>Insecta</taxon>
        <taxon>Pterygota</taxon>
        <taxon>Palaeoptera</taxon>
        <taxon>Odonata</taxon>
        <taxon>Epiprocta</taxon>
        <taxon>Anisoptera</taxon>
        <taxon>Libelluloidea</taxon>
        <taxon>Libellulidae</taxon>
        <taxon>Ladona</taxon>
    </lineage>
</organism>
<dbReference type="Proteomes" id="UP000792457">
    <property type="component" value="Unassembled WGS sequence"/>
</dbReference>
<name>A0A8K0JTT9_LADFU</name>
<protein>
    <submittedName>
        <fullName evidence="1">Uncharacterized protein</fullName>
    </submittedName>
</protein>
<sequence>MEAFFSQLSVSEILCVYRMCALKTQEMLEITYNEVMHRCFTMGEMVDADDFSALFSSLMDSVHPDDGILVSSENTLHSPVLMGESFIEEFAECGDVPLNIDHCLQAEMLPHLEGDLFNADAIGIVETLLHLEGDLFDADGDILLEVPILHIGFPALQHPPTPDYNQALELCKKAGVAGESGDDVEEIGNIQKSLPEYQITLLSDRCRKEVIFQGPNLTAQGVKRKTINLIYGAGHYNLIMSLIGSFRCSYYCRPCKFPYDY</sequence>
<accession>A0A8K0JTT9</accession>
<proteinExistence type="predicted"/>
<keyword evidence="2" id="KW-1185">Reference proteome</keyword>
<reference evidence="1" key="2">
    <citation type="submission" date="2017-10" db="EMBL/GenBank/DDBJ databases">
        <title>Ladona fulva Genome sequencing and assembly.</title>
        <authorList>
            <person name="Murali S."/>
            <person name="Richards S."/>
            <person name="Bandaranaike D."/>
            <person name="Bellair M."/>
            <person name="Blankenburg K."/>
            <person name="Chao H."/>
            <person name="Dinh H."/>
            <person name="Doddapaneni H."/>
            <person name="Dugan-Rocha S."/>
            <person name="Elkadiri S."/>
            <person name="Gnanaolivu R."/>
            <person name="Hernandez B."/>
            <person name="Skinner E."/>
            <person name="Javaid M."/>
            <person name="Lee S."/>
            <person name="Li M."/>
            <person name="Ming W."/>
            <person name="Munidasa M."/>
            <person name="Muniz J."/>
            <person name="Nguyen L."/>
            <person name="Hughes D."/>
            <person name="Osuji N."/>
            <person name="Pu L.-L."/>
            <person name="Puazo M."/>
            <person name="Qu C."/>
            <person name="Quiroz J."/>
            <person name="Raj R."/>
            <person name="Weissenberger G."/>
            <person name="Xin Y."/>
            <person name="Zou X."/>
            <person name="Han Y."/>
            <person name="Worley K."/>
            <person name="Muzny D."/>
            <person name="Gibbs R."/>
        </authorList>
    </citation>
    <scope>NUCLEOTIDE SEQUENCE</scope>
    <source>
        <strain evidence="1">Sampled in the wild</strain>
    </source>
</reference>
<reference evidence="1" key="1">
    <citation type="submission" date="2013-04" db="EMBL/GenBank/DDBJ databases">
        <authorList>
            <person name="Qu J."/>
            <person name="Murali S.C."/>
            <person name="Bandaranaike D."/>
            <person name="Bellair M."/>
            <person name="Blankenburg K."/>
            <person name="Chao H."/>
            <person name="Dinh H."/>
            <person name="Doddapaneni H."/>
            <person name="Downs B."/>
            <person name="Dugan-Rocha S."/>
            <person name="Elkadiri S."/>
            <person name="Gnanaolivu R.D."/>
            <person name="Hernandez B."/>
            <person name="Javaid M."/>
            <person name="Jayaseelan J.C."/>
            <person name="Lee S."/>
            <person name="Li M."/>
            <person name="Ming W."/>
            <person name="Munidasa M."/>
            <person name="Muniz J."/>
            <person name="Nguyen L."/>
            <person name="Ongeri F."/>
            <person name="Osuji N."/>
            <person name="Pu L.-L."/>
            <person name="Puazo M."/>
            <person name="Qu C."/>
            <person name="Quiroz J."/>
            <person name="Raj R."/>
            <person name="Weissenberger G."/>
            <person name="Xin Y."/>
            <person name="Zou X."/>
            <person name="Han Y."/>
            <person name="Richards S."/>
            <person name="Worley K."/>
            <person name="Muzny D."/>
            <person name="Gibbs R."/>
        </authorList>
    </citation>
    <scope>NUCLEOTIDE SEQUENCE</scope>
    <source>
        <strain evidence="1">Sampled in the wild</strain>
    </source>
</reference>
<comment type="caution">
    <text evidence="1">The sequence shown here is derived from an EMBL/GenBank/DDBJ whole genome shotgun (WGS) entry which is preliminary data.</text>
</comment>
<evidence type="ECO:0000313" key="1">
    <source>
        <dbReference type="EMBL" id="KAG8222556.1"/>
    </source>
</evidence>
<dbReference type="EMBL" id="KZ308137">
    <property type="protein sequence ID" value="KAG8222556.1"/>
    <property type="molecule type" value="Genomic_DNA"/>
</dbReference>
<dbReference type="AlphaFoldDB" id="A0A8K0JTT9"/>